<dbReference type="PATRIC" id="fig|1423802.4.peg.673"/>
<dbReference type="PROSITE" id="PS51831">
    <property type="entry name" value="HD"/>
    <property type="match status" value="1"/>
</dbReference>
<keyword evidence="5" id="KW-0408">Iron</keyword>
<evidence type="ECO:0000259" key="7">
    <source>
        <dbReference type="PROSITE" id="PS51831"/>
    </source>
</evidence>
<evidence type="ECO:0000313" key="9">
    <source>
        <dbReference type="Proteomes" id="UP000051256"/>
    </source>
</evidence>
<dbReference type="PANTHER" id="PTHR35795">
    <property type="entry name" value="SLR1885 PROTEIN"/>
    <property type="match status" value="1"/>
</dbReference>
<evidence type="ECO:0000256" key="3">
    <source>
        <dbReference type="ARBA" id="ARBA00022741"/>
    </source>
</evidence>
<dbReference type="Gene3D" id="1.10.3210.10">
    <property type="entry name" value="Hypothetical protein af1432"/>
    <property type="match status" value="1"/>
</dbReference>
<keyword evidence="3" id="KW-0547">Nucleotide-binding</keyword>
<name>A0A0R2CRH6_9LACO</name>
<comment type="caution">
    <text evidence="8">The sequence shown here is derived from an EMBL/GenBank/DDBJ whole genome shotgun (WGS) entry which is preliminary data.</text>
</comment>
<gene>
    <name evidence="8" type="ORF">FC56_GL000662</name>
</gene>
<keyword evidence="4 8" id="KW-0378">Hydrolase</keyword>
<dbReference type="AlphaFoldDB" id="A0A0R2CRH6"/>
<sequence length="205" mass="23283">MNKSESEISYTGKYTPLSRTELVKKLQEALTPSRFNHVLRVEQTAIQLAQKYGESVEKASIAGLVHDYAKQRPDADFIRAIKQYRLDDNLLNYGNAIWHGVVGWLFVAKELQIENIDILKAVEYHTVGHQYMSKLAQIVYMADYIEPGRDFPGVSKAREATEISLAAGVSCQTQQTLSYLIENKLPVYPQTIITYNAWVPVQTKE</sequence>
<evidence type="ECO:0000256" key="4">
    <source>
        <dbReference type="ARBA" id="ARBA00022801"/>
    </source>
</evidence>
<dbReference type="GO" id="GO:0046872">
    <property type="term" value="F:metal ion binding"/>
    <property type="evidence" value="ECO:0007669"/>
    <property type="project" value="UniProtKB-KW"/>
</dbReference>
<organism evidence="8 9">
    <name type="scientific">Lentilactobacillus senioris DSM 24302 = JCM 17472</name>
    <dbReference type="NCBI Taxonomy" id="1423802"/>
    <lineage>
        <taxon>Bacteria</taxon>
        <taxon>Bacillati</taxon>
        <taxon>Bacillota</taxon>
        <taxon>Bacilli</taxon>
        <taxon>Lactobacillales</taxon>
        <taxon>Lactobacillaceae</taxon>
        <taxon>Lentilactobacillus</taxon>
    </lineage>
</organism>
<keyword evidence="2" id="KW-0479">Metal-binding</keyword>
<dbReference type="STRING" id="1423802.FC56_GL000662"/>
<dbReference type="Proteomes" id="UP000051256">
    <property type="component" value="Unassembled WGS sequence"/>
</dbReference>
<dbReference type="SMART" id="SM00471">
    <property type="entry name" value="HDc"/>
    <property type="match status" value="1"/>
</dbReference>
<evidence type="ECO:0000313" key="8">
    <source>
        <dbReference type="EMBL" id="KRM93941.1"/>
    </source>
</evidence>
<dbReference type="GO" id="GO:0008803">
    <property type="term" value="F:bis(5'-nucleosyl)-tetraphosphatase (symmetrical) activity"/>
    <property type="evidence" value="ECO:0007669"/>
    <property type="project" value="UniProtKB-EC"/>
</dbReference>
<dbReference type="EMBL" id="AYZR01000008">
    <property type="protein sequence ID" value="KRM93941.1"/>
    <property type="molecule type" value="Genomic_DNA"/>
</dbReference>
<evidence type="ECO:0000256" key="2">
    <source>
        <dbReference type="ARBA" id="ARBA00022723"/>
    </source>
</evidence>
<proteinExistence type="predicted"/>
<protein>
    <recommendedName>
        <fullName evidence="1">bis(5'-nucleosyl)-tetraphosphatase (symmetrical)</fullName>
        <ecNumber evidence="1">3.6.1.41</ecNumber>
    </recommendedName>
</protein>
<dbReference type="InterPro" id="IPR051094">
    <property type="entry name" value="Diverse_Catalytic_Enzymes"/>
</dbReference>
<dbReference type="InterPro" id="IPR006674">
    <property type="entry name" value="HD_domain"/>
</dbReference>
<dbReference type="EC" id="3.6.1.41" evidence="1"/>
<dbReference type="Pfam" id="PF01966">
    <property type="entry name" value="HD"/>
    <property type="match status" value="1"/>
</dbReference>
<dbReference type="CDD" id="cd00077">
    <property type="entry name" value="HDc"/>
    <property type="match status" value="1"/>
</dbReference>
<dbReference type="SUPFAM" id="SSF109604">
    <property type="entry name" value="HD-domain/PDEase-like"/>
    <property type="match status" value="1"/>
</dbReference>
<keyword evidence="9" id="KW-1185">Reference proteome</keyword>
<evidence type="ECO:0000256" key="5">
    <source>
        <dbReference type="ARBA" id="ARBA00023004"/>
    </source>
</evidence>
<dbReference type="InterPro" id="IPR005249">
    <property type="entry name" value="YqeK"/>
</dbReference>
<dbReference type="GO" id="GO:0000166">
    <property type="term" value="F:nucleotide binding"/>
    <property type="evidence" value="ECO:0007669"/>
    <property type="project" value="UniProtKB-KW"/>
</dbReference>
<dbReference type="RefSeq" id="WP_056978405.1">
    <property type="nucleotide sequence ID" value="NZ_AYZR01000008.1"/>
</dbReference>
<accession>A0A0R2CRH6</accession>
<dbReference type="InterPro" id="IPR003607">
    <property type="entry name" value="HD/PDEase_dom"/>
</dbReference>
<evidence type="ECO:0000256" key="1">
    <source>
        <dbReference type="ARBA" id="ARBA00012506"/>
    </source>
</evidence>
<feature type="domain" description="HD" evidence="7">
    <location>
        <begin position="34"/>
        <end position="148"/>
    </location>
</feature>
<reference evidence="8 9" key="1">
    <citation type="journal article" date="2015" name="Genome Announc.">
        <title>Expanding the biotechnology potential of lactobacilli through comparative genomics of 213 strains and associated genera.</title>
        <authorList>
            <person name="Sun Z."/>
            <person name="Harris H.M."/>
            <person name="McCann A."/>
            <person name="Guo C."/>
            <person name="Argimon S."/>
            <person name="Zhang W."/>
            <person name="Yang X."/>
            <person name="Jeffery I.B."/>
            <person name="Cooney J.C."/>
            <person name="Kagawa T.F."/>
            <person name="Liu W."/>
            <person name="Song Y."/>
            <person name="Salvetti E."/>
            <person name="Wrobel A."/>
            <person name="Rasinkangas P."/>
            <person name="Parkhill J."/>
            <person name="Rea M.C."/>
            <person name="O'Sullivan O."/>
            <person name="Ritari J."/>
            <person name="Douillard F.P."/>
            <person name="Paul Ross R."/>
            <person name="Yang R."/>
            <person name="Briner A.E."/>
            <person name="Felis G.E."/>
            <person name="de Vos W.M."/>
            <person name="Barrangou R."/>
            <person name="Klaenhammer T.R."/>
            <person name="Caufield P.W."/>
            <person name="Cui Y."/>
            <person name="Zhang H."/>
            <person name="O'Toole P.W."/>
        </authorList>
    </citation>
    <scope>NUCLEOTIDE SEQUENCE [LARGE SCALE GENOMIC DNA]</scope>
    <source>
        <strain evidence="8 9">DSM 24302</strain>
    </source>
</reference>
<dbReference type="PANTHER" id="PTHR35795:SF1">
    <property type="entry name" value="BIS(5'-NUCLEOSYL)-TETRAPHOSPHATASE, SYMMETRICAL"/>
    <property type="match status" value="1"/>
</dbReference>
<comment type="catalytic activity">
    <reaction evidence="6">
        <text>P(1),P(4)-bis(5'-adenosyl) tetraphosphate + H2O = 2 ADP + 2 H(+)</text>
        <dbReference type="Rhea" id="RHEA:24252"/>
        <dbReference type="ChEBI" id="CHEBI:15377"/>
        <dbReference type="ChEBI" id="CHEBI:15378"/>
        <dbReference type="ChEBI" id="CHEBI:58141"/>
        <dbReference type="ChEBI" id="CHEBI:456216"/>
        <dbReference type="EC" id="3.6.1.41"/>
    </reaction>
</comment>
<dbReference type="NCBIfam" id="TIGR00488">
    <property type="entry name" value="bis(5'-nucleosyl)-tetraphosphatase (symmetrical) YqeK"/>
    <property type="match status" value="1"/>
</dbReference>
<evidence type="ECO:0000256" key="6">
    <source>
        <dbReference type="ARBA" id="ARBA00049417"/>
    </source>
</evidence>